<dbReference type="EMBL" id="RSCL01000005">
    <property type="protein sequence ID" value="RUT07269.1"/>
    <property type="molecule type" value="Genomic_DNA"/>
</dbReference>
<gene>
    <name evidence="1" type="ORF">DSM106972_025300</name>
</gene>
<comment type="caution">
    <text evidence="1">The sequence shown here is derived from an EMBL/GenBank/DDBJ whole genome shotgun (WGS) entry which is preliminary data.</text>
</comment>
<keyword evidence="2" id="KW-1185">Reference proteome</keyword>
<organism evidence="1 2">
    <name type="scientific">Dulcicalothrix desertica PCC 7102</name>
    <dbReference type="NCBI Taxonomy" id="232991"/>
    <lineage>
        <taxon>Bacteria</taxon>
        <taxon>Bacillati</taxon>
        <taxon>Cyanobacteriota</taxon>
        <taxon>Cyanophyceae</taxon>
        <taxon>Nostocales</taxon>
        <taxon>Calotrichaceae</taxon>
        <taxon>Dulcicalothrix</taxon>
    </lineage>
</organism>
<dbReference type="AlphaFoldDB" id="A0A3S1B973"/>
<reference evidence="1" key="1">
    <citation type="submission" date="2018-12" db="EMBL/GenBank/DDBJ databases">
        <authorList>
            <person name="Will S."/>
            <person name="Neumann-Schaal M."/>
            <person name="Henke P."/>
        </authorList>
    </citation>
    <scope>NUCLEOTIDE SEQUENCE</scope>
    <source>
        <strain evidence="1">PCC 7102</strain>
    </source>
</reference>
<accession>A0A3S1B973</accession>
<proteinExistence type="predicted"/>
<dbReference type="RefSeq" id="WP_127081092.1">
    <property type="nucleotide sequence ID" value="NZ_RSCL01000005.1"/>
</dbReference>
<evidence type="ECO:0000313" key="2">
    <source>
        <dbReference type="Proteomes" id="UP000271624"/>
    </source>
</evidence>
<reference evidence="1" key="2">
    <citation type="journal article" date="2019" name="Genome Biol. Evol.">
        <title>Day and night: Metabolic profiles and evolutionary relationships of six axenic non-marine cyanobacteria.</title>
        <authorList>
            <person name="Will S.E."/>
            <person name="Henke P."/>
            <person name="Boedeker C."/>
            <person name="Huang S."/>
            <person name="Brinkmann H."/>
            <person name="Rohde M."/>
            <person name="Jarek M."/>
            <person name="Friedl T."/>
            <person name="Seufert S."/>
            <person name="Schumacher M."/>
            <person name="Overmann J."/>
            <person name="Neumann-Schaal M."/>
            <person name="Petersen J."/>
        </authorList>
    </citation>
    <scope>NUCLEOTIDE SEQUENCE [LARGE SCALE GENOMIC DNA]</scope>
    <source>
        <strain evidence="1">PCC 7102</strain>
    </source>
</reference>
<protein>
    <submittedName>
        <fullName evidence="1">Uncharacterized protein</fullName>
    </submittedName>
</protein>
<sequence>MPLAITIKKDEMRGAKEKVRNNLRIGALSKDQQWIVNTAKGMYDDWFNGVQTLQGMGQEWVKEYKEDLKAIGVNNVGDFAKWVGLNIAGAAVAVFSGNLIGMLVGGAVGALGTFAASTIGFMTAITLQPVVTPILQSAIQATGQVLNFNIMQTDEELWKQVEEKVNGLYGLLGTTVGSAMGWLVCGALPNSVAFRFNPAVAAAIAQDLNPDARAEMYGYVAQIIRLTSQTVLNSELVNRFTSLRRELKRDPNSDFAKYVRSVIGEENFKKWGDANQKPWTIKKNVIDAEIDKEQDPNWKRFYQNSLEGFTDACIEASFIIANNLDTYIAAQKIARSSTLGRVQAVRIRLGGQVQAALNNDQGRSFRPA</sequence>
<name>A0A3S1B973_9CYAN</name>
<evidence type="ECO:0000313" key="1">
    <source>
        <dbReference type="EMBL" id="RUT07269.1"/>
    </source>
</evidence>
<dbReference type="Proteomes" id="UP000271624">
    <property type="component" value="Unassembled WGS sequence"/>
</dbReference>
<dbReference type="OrthoDB" id="582963at2"/>